<dbReference type="CDD" id="cd06261">
    <property type="entry name" value="TM_PBP2"/>
    <property type="match status" value="1"/>
</dbReference>
<dbReference type="PANTHER" id="PTHR43357">
    <property type="entry name" value="INNER MEMBRANE ABC TRANSPORTER PERMEASE PROTEIN YDCV"/>
    <property type="match status" value="1"/>
</dbReference>
<evidence type="ECO:0000256" key="7">
    <source>
        <dbReference type="ARBA" id="ARBA00023136"/>
    </source>
</evidence>
<accession>A0A9E8CQY1</accession>
<evidence type="ECO:0000256" key="1">
    <source>
        <dbReference type="ARBA" id="ARBA00004429"/>
    </source>
</evidence>
<evidence type="ECO:0000256" key="8">
    <source>
        <dbReference type="RuleBase" id="RU363032"/>
    </source>
</evidence>
<dbReference type="GO" id="GO:0055085">
    <property type="term" value="P:transmembrane transport"/>
    <property type="evidence" value="ECO:0007669"/>
    <property type="project" value="InterPro"/>
</dbReference>
<keyword evidence="4" id="KW-0997">Cell inner membrane</keyword>
<keyword evidence="2 8" id="KW-0813">Transport</keyword>
<dbReference type="Gene3D" id="1.10.3720.10">
    <property type="entry name" value="MetI-like"/>
    <property type="match status" value="1"/>
</dbReference>
<feature type="transmembrane region" description="Helical" evidence="8">
    <location>
        <begin position="78"/>
        <end position="101"/>
    </location>
</feature>
<proteinExistence type="inferred from homology"/>
<dbReference type="InterPro" id="IPR000515">
    <property type="entry name" value="MetI-like"/>
</dbReference>
<feature type="transmembrane region" description="Helical" evidence="8">
    <location>
        <begin position="18"/>
        <end position="43"/>
    </location>
</feature>
<protein>
    <submittedName>
        <fullName evidence="10">ABC transporter permease</fullName>
    </submittedName>
</protein>
<comment type="subcellular location">
    <subcellularLocation>
        <location evidence="1">Cell inner membrane</location>
        <topology evidence="1">Multi-pass membrane protein</topology>
    </subcellularLocation>
    <subcellularLocation>
        <location evidence="8">Cell membrane</location>
        <topology evidence="8">Multi-pass membrane protein</topology>
    </subcellularLocation>
</comment>
<feature type="transmembrane region" description="Helical" evidence="8">
    <location>
        <begin position="194"/>
        <end position="220"/>
    </location>
</feature>
<evidence type="ECO:0000259" key="9">
    <source>
        <dbReference type="PROSITE" id="PS50928"/>
    </source>
</evidence>
<feature type="transmembrane region" description="Helical" evidence="8">
    <location>
        <begin position="240"/>
        <end position="261"/>
    </location>
</feature>
<evidence type="ECO:0000256" key="5">
    <source>
        <dbReference type="ARBA" id="ARBA00022692"/>
    </source>
</evidence>
<keyword evidence="3" id="KW-1003">Cell membrane</keyword>
<gene>
    <name evidence="10" type="ORF">NWE54_07930</name>
</gene>
<sequence>MAGTSVPAPRKKVSAGRLALALVTSLILLFLVAPIIVVFPLSLSSGELLVLPTPGYSLRWYADFFSSSRWLDATWNSFVVGIATMVLATLLGTLAAFGLFLGRFPGKALLLAILSLPMVTPVIVTAIAMYFALSLVGLGSTLTGLILAHTVLSVPFVLLTVLASLQTFDPNLLRAAASLGANPAVSFRRVVLPLIAPGVATGALFAFATSFDELIVALFIASPGQFTLPRQMYAGLREFLSPTIAAAAVLLILFSVLLLALNEFIRKRAQARGASPAGPTP</sequence>
<organism evidence="10">
    <name type="scientific">Bosea sp. NBC_00436</name>
    <dbReference type="NCBI Taxonomy" id="2969620"/>
    <lineage>
        <taxon>Bacteria</taxon>
        <taxon>Pseudomonadati</taxon>
        <taxon>Pseudomonadota</taxon>
        <taxon>Alphaproteobacteria</taxon>
        <taxon>Hyphomicrobiales</taxon>
        <taxon>Boseaceae</taxon>
        <taxon>Bosea</taxon>
    </lineage>
</organism>
<reference evidence="10" key="1">
    <citation type="submission" date="2022-08" db="EMBL/GenBank/DDBJ databases">
        <title>Complete Genome Sequences of 2 Bosea sp. soil isolates.</title>
        <authorList>
            <person name="Alvarez Arevalo M."/>
            <person name="Sterndorff E.B."/>
            <person name="Faurdal D."/>
            <person name="Joergensen T.S."/>
            <person name="Weber T."/>
        </authorList>
    </citation>
    <scope>NUCLEOTIDE SEQUENCE</scope>
    <source>
        <strain evidence="10">NBC_00436</strain>
    </source>
</reference>
<keyword evidence="7 8" id="KW-0472">Membrane</keyword>
<dbReference type="Pfam" id="PF00528">
    <property type="entry name" value="BPD_transp_1"/>
    <property type="match status" value="1"/>
</dbReference>
<dbReference type="InterPro" id="IPR035906">
    <property type="entry name" value="MetI-like_sf"/>
</dbReference>
<feature type="transmembrane region" description="Helical" evidence="8">
    <location>
        <begin position="145"/>
        <end position="165"/>
    </location>
</feature>
<dbReference type="GO" id="GO:0005886">
    <property type="term" value="C:plasma membrane"/>
    <property type="evidence" value="ECO:0007669"/>
    <property type="project" value="UniProtKB-SubCell"/>
</dbReference>
<comment type="similarity">
    <text evidence="8">Belongs to the binding-protein-dependent transport system permease family.</text>
</comment>
<keyword evidence="6 8" id="KW-1133">Transmembrane helix</keyword>
<dbReference type="AlphaFoldDB" id="A0A9E8CQY1"/>
<keyword evidence="5 8" id="KW-0812">Transmembrane</keyword>
<feature type="transmembrane region" description="Helical" evidence="8">
    <location>
        <begin position="108"/>
        <end position="133"/>
    </location>
</feature>
<evidence type="ECO:0000256" key="6">
    <source>
        <dbReference type="ARBA" id="ARBA00022989"/>
    </source>
</evidence>
<name>A0A9E8CQY1_9HYPH</name>
<evidence type="ECO:0000256" key="3">
    <source>
        <dbReference type="ARBA" id="ARBA00022475"/>
    </source>
</evidence>
<evidence type="ECO:0000256" key="2">
    <source>
        <dbReference type="ARBA" id="ARBA00022448"/>
    </source>
</evidence>
<dbReference type="PROSITE" id="PS50928">
    <property type="entry name" value="ABC_TM1"/>
    <property type="match status" value="1"/>
</dbReference>
<evidence type="ECO:0000256" key="4">
    <source>
        <dbReference type="ARBA" id="ARBA00022519"/>
    </source>
</evidence>
<feature type="domain" description="ABC transmembrane type-1" evidence="9">
    <location>
        <begin position="74"/>
        <end position="262"/>
    </location>
</feature>
<dbReference type="EMBL" id="CP102774">
    <property type="protein sequence ID" value="UZF88709.1"/>
    <property type="molecule type" value="Genomic_DNA"/>
</dbReference>
<dbReference type="SUPFAM" id="SSF161098">
    <property type="entry name" value="MetI-like"/>
    <property type="match status" value="1"/>
</dbReference>
<dbReference type="PANTHER" id="PTHR43357:SF4">
    <property type="entry name" value="INNER MEMBRANE ABC TRANSPORTER PERMEASE PROTEIN YDCV"/>
    <property type="match status" value="1"/>
</dbReference>
<evidence type="ECO:0000313" key="10">
    <source>
        <dbReference type="EMBL" id="UZF88709.1"/>
    </source>
</evidence>